<dbReference type="RefSeq" id="WP_052096386.1">
    <property type="nucleotide sequence ID" value="NZ_FZNG01000011.1"/>
</dbReference>
<keyword evidence="1" id="KW-0812">Transmembrane</keyword>
<gene>
    <name evidence="2" type="ORF">LS81_009730</name>
</gene>
<dbReference type="EMBL" id="JRPL02000037">
    <property type="protein sequence ID" value="TLD80054.1"/>
    <property type="molecule type" value="Genomic_DNA"/>
</dbReference>
<feature type="transmembrane region" description="Helical" evidence="1">
    <location>
        <begin position="26"/>
        <end position="47"/>
    </location>
</feature>
<evidence type="ECO:0000256" key="1">
    <source>
        <dbReference type="SAM" id="Phobius"/>
    </source>
</evidence>
<accession>A0A4U8S2T3</accession>
<keyword evidence="1" id="KW-0472">Membrane</keyword>
<dbReference type="Proteomes" id="UP000029878">
    <property type="component" value="Unassembled WGS sequence"/>
</dbReference>
<dbReference type="OrthoDB" id="5371176at2"/>
<dbReference type="AlphaFoldDB" id="A0A4U8S2T3"/>
<comment type="caution">
    <text evidence="2">The sequence shown here is derived from an EMBL/GenBank/DDBJ whole genome shotgun (WGS) entry which is preliminary data.</text>
</comment>
<protein>
    <submittedName>
        <fullName evidence="2">Uncharacterized protein</fullName>
    </submittedName>
</protein>
<name>A0A4U8S2T3_9HELI</name>
<evidence type="ECO:0000313" key="3">
    <source>
        <dbReference type="Proteomes" id="UP000029878"/>
    </source>
</evidence>
<feature type="transmembrane region" description="Helical" evidence="1">
    <location>
        <begin position="120"/>
        <end position="150"/>
    </location>
</feature>
<evidence type="ECO:0000313" key="2">
    <source>
        <dbReference type="EMBL" id="TLD80054.1"/>
    </source>
</evidence>
<organism evidence="2 3">
    <name type="scientific">Helicobacter trogontum</name>
    <dbReference type="NCBI Taxonomy" id="50960"/>
    <lineage>
        <taxon>Bacteria</taxon>
        <taxon>Pseudomonadati</taxon>
        <taxon>Campylobacterota</taxon>
        <taxon>Epsilonproteobacteria</taxon>
        <taxon>Campylobacterales</taxon>
        <taxon>Helicobacteraceae</taxon>
        <taxon>Helicobacter</taxon>
    </lineage>
</organism>
<keyword evidence="1" id="KW-1133">Transmembrane helix</keyword>
<feature type="transmembrane region" description="Helical" evidence="1">
    <location>
        <begin position="59"/>
        <end position="81"/>
    </location>
</feature>
<reference evidence="2 3" key="1">
    <citation type="journal article" date="2014" name="Genome Announc.">
        <title>Draft genome sequences of eight enterohepatic helicobacter species isolated from both laboratory and wild rodents.</title>
        <authorList>
            <person name="Sheh A."/>
            <person name="Shen Z."/>
            <person name="Fox J.G."/>
        </authorList>
    </citation>
    <scope>NUCLEOTIDE SEQUENCE [LARGE SCALE GENOMIC DNA]</scope>
    <source>
        <strain evidence="2 3">ATCC 700114</strain>
    </source>
</reference>
<proteinExistence type="predicted"/>
<sequence>MNTKRPFDPLLFNGLGSQRDRKWNHILYSVMFDIGAILIAMSVYLLYGVLSRLHDDSLIFFISYFIIAFLFAMYGVIWLYIHILLFKNGLANKHIDKSNPILVCEYQGGFKNYCVWTLGFLYIFVIYSLAFVLSIFAPPFIVVVLFHIFISKPFLLKRILLFEDYVILEYRIFGNLKLSREGLALITLPRRKHRLGISPLAFVRPMFFSNKHVIPYFCTRFNPFGMSNVNALIQELDSQMGYSAEKIIAINQIPFIGLKRVVVEANNG</sequence>